<evidence type="ECO:0000256" key="2">
    <source>
        <dbReference type="ARBA" id="ARBA00023125"/>
    </source>
</evidence>
<sequence length="422" mass="48436">MVAPMTCPPPPCHNLNGFKSFSLAMEYVEVFPPGYHFNPTDDELIVHYLKKKTMNEPIPYSKIPDVNIYQYNPQQLSEKFPPLEENILYFFTPRDRKFQRSNRVNRVAGNGNWKATAKDKSVCYNGEVVGFKKVLVFYEGNSKTNWIMYEYALKEHNPKRKSTNNMRMDDWVLCRIHNRDDKSLKSQNRQVVASVPNENYIQSSPQSIDIGGLFSNGLINDCEDCVQPPSEYVLNEDPPQNIGIGGLFSNGLINNCEDRVLPHSEYVPNEDPQRIDIGGLFSNGLINNCEDRVLPHSEYVLNEDPRRIDIGGLFSNGLINNCEDRVLPPCEYVLNEDLQHRLDHLQANVQFNDNFLLSGFHDVEENPFTNNYLNEELVQEADDHQVKRLKTTNCDVSNVDGFDDFCKNLETLLSDEEELALN</sequence>
<organism evidence="6 7">
    <name type="scientific">Penstemon smallii</name>
    <dbReference type="NCBI Taxonomy" id="265156"/>
    <lineage>
        <taxon>Eukaryota</taxon>
        <taxon>Viridiplantae</taxon>
        <taxon>Streptophyta</taxon>
        <taxon>Embryophyta</taxon>
        <taxon>Tracheophyta</taxon>
        <taxon>Spermatophyta</taxon>
        <taxon>Magnoliopsida</taxon>
        <taxon>eudicotyledons</taxon>
        <taxon>Gunneridae</taxon>
        <taxon>Pentapetalae</taxon>
        <taxon>asterids</taxon>
        <taxon>lamiids</taxon>
        <taxon>Lamiales</taxon>
        <taxon>Plantaginaceae</taxon>
        <taxon>Cheloneae</taxon>
        <taxon>Penstemon</taxon>
    </lineage>
</organism>
<dbReference type="SUPFAM" id="SSF101941">
    <property type="entry name" value="NAC domain"/>
    <property type="match status" value="1"/>
</dbReference>
<dbReference type="GO" id="GO:0003677">
    <property type="term" value="F:DNA binding"/>
    <property type="evidence" value="ECO:0007669"/>
    <property type="project" value="UniProtKB-KW"/>
</dbReference>
<proteinExistence type="predicted"/>
<gene>
    <name evidence="6" type="ORF">ACJIZ3_009056</name>
</gene>
<dbReference type="EMBL" id="JBJXBP010000004">
    <property type="protein sequence ID" value="KAL3834320.1"/>
    <property type="molecule type" value="Genomic_DNA"/>
</dbReference>
<dbReference type="Pfam" id="PF02365">
    <property type="entry name" value="NAM"/>
    <property type="match status" value="1"/>
</dbReference>
<dbReference type="AlphaFoldDB" id="A0ABD3TBI2"/>
<dbReference type="Proteomes" id="UP001634393">
    <property type="component" value="Unassembled WGS sequence"/>
</dbReference>
<evidence type="ECO:0000256" key="4">
    <source>
        <dbReference type="ARBA" id="ARBA00023242"/>
    </source>
</evidence>
<evidence type="ECO:0000259" key="5">
    <source>
        <dbReference type="PROSITE" id="PS51005"/>
    </source>
</evidence>
<comment type="caution">
    <text evidence="6">The sequence shown here is derived from an EMBL/GenBank/DDBJ whole genome shotgun (WGS) entry which is preliminary data.</text>
</comment>
<evidence type="ECO:0000256" key="3">
    <source>
        <dbReference type="ARBA" id="ARBA00023163"/>
    </source>
</evidence>
<dbReference type="PANTHER" id="PTHR31719">
    <property type="entry name" value="NAC TRANSCRIPTION FACTOR 56"/>
    <property type="match status" value="1"/>
</dbReference>
<reference evidence="6 7" key="1">
    <citation type="submission" date="2024-12" db="EMBL/GenBank/DDBJ databases">
        <title>The unique morphological basis and parallel evolutionary history of personate flowers in Penstemon.</title>
        <authorList>
            <person name="Depatie T.H."/>
            <person name="Wessinger C.A."/>
        </authorList>
    </citation>
    <scope>NUCLEOTIDE SEQUENCE [LARGE SCALE GENOMIC DNA]</scope>
    <source>
        <strain evidence="6">WTNN_2</strain>
        <tissue evidence="6">Leaf</tissue>
    </source>
</reference>
<name>A0ABD3TBI2_9LAMI</name>
<evidence type="ECO:0000313" key="6">
    <source>
        <dbReference type="EMBL" id="KAL3834320.1"/>
    </source>
</evidence>
<dbReference type="InterPro" id="IPR036093">
    <property type="entry name" value="NAC_dom_sf"/>
</dbReference>
<keyword evidence="4" id="KW-0539">Nucleus</keyword>
<keyword evidence="7" id="KW-1185">Reference proteome</keyword>
<dbReference type="PROSITE" id="PS51005">
    <property type="entry name" value="NAC"/>
    <property type="match status" value="1"/>
</dbReference>
<dbReference type="InterPro" id="IPR003441">
    <property type="entry name" value="NAC-dom"/>
</dbReference>
<keyword evidence="3" id="KW-0804">Transcription</keyword>
<keyword evidence="2" id="KW-0238">DNA-binding</keyword>
<keyword evidence="1" id="KW-0805">Transcription regulation</keyword>
<evidence type="ECO:0000313" key="7">
    <source>
        <dbReference type="Proteomes" id="UP001634393"/>
    </source>
</evidence>
<protein>
    <recommendedName>
        <fullName evidence="5">NAC domain-containing protein</fullName>
    </recommendedName>
</protein>
<evidence type="ECO:0000256" key="1">
    <source>
        <dbReference type="ARBA" id="ARBA00023015"/>
    </source>
</evidence>
<dbReference type="PANTHER" id="PTHR31719:SF179">
    <property type="entry name" value="OS08G0148400 PROTEIN"/>
    <property type="match status" value="1"/>
</dbReference>
<accession>A0ABD3TBI2</accession>
<dbReference type="Gene3D" id="2.170.150.80">
    <property type="entry name" value="NAC domain"/>
    <property type="match status" value="1"/>
</dbReference>
<feature type="domain" description="NAC" evidence="5">
    <location>
        <begin position="31"/>
        <end position="179"/>
    </location>
</feature>